<dbReference type="RefSeq" id="WP_207859442.1">
    <property type="nucleotide sequence ID" value="NZ_JAFREP010000013.1"/>
</dbReference>
<reference evidence="2" key="1">
    <citation type="submission" date="2021-03" db="EMBL/GenBank/DDBJ databases">
        <authorList>
            <person name="Wang G."/>
        </authorList>
    </citation>
    <scope>NUCLEOTIDE SEQUENCE</scope>
    <source>
        <strain evidence="2">KCTC 12899</strain>
    </source>
</reference>
<evidence type="ECO:0000313" key="2">
    <source>
        <dbReference type="EMBL" id="MBO1319535.1"/>
    </source>
</evidence>
<comment type="caution">
    <text evidence="2">The sequence shown here is derived from an EMBL/GenBank/DDBJ whole genome shotgun (WGS) entry which is preliminary data.</text>
</comment>
<keyword evidence="3" id="KW-1185">Reference proteome</keyword>
<sequence length="267" mass="30323">MEKWLYFASVLLTIIAVLVRLVFAESSNPILDLISRTAPVIVLSCISIRDLYLFLRFSNKDEGTEELLPFGQLAENIKDLIDKEKLKELTLKKNIDNYIEFCEVYSKIELSRKRLKSAIQNLKNQGYANLILGMSISIIGVLLLSVDVLRDNFVFENFAPKLAMSLIIQSVGFFFLSLYKNSISEIKYFQNELTNIESKMIAVTLANQGVSHNARVILDELARTERNFVLKKGETTATIEMAKMIPDNIATTSGWIKNIISREGKKK</sequence>
<proteinExistence type="predicted"/>
<dbReference type="EMBL" id="JAFREP010000013">
    <property type="protein sequence ID" value="MBO1319535.1"/>
    <property type="molecule type" value="Genomic_DNA"/>
</dbReference>
<keyword evidence="1" id="KW-0812">Transmembrane</keyword>
<evidence type="ECO:0000256" key="1">
    <source>
        <dbReference type="SAM" id="Phobius"/>
    </source>
</evidence>
<dbReference type="Proteomes" id="UP000664417">
    <property type="component" value="Unassembled WGS sequence"/>
</dbReference>
<dbReference type="AlphaFoldDB" id="A0A8J7QGB1"/>
<accession>A0A8J7QGB1</accession>
<keyword evidence="1" id="KW-1133">Transmembrane helix</keyword>
<feature type="transmembrane region" description="Helical" evidence="1">
    <location>
        <begin position="158"/>
        <end position="179"/>
    </location>
</feature>
<keyword evidence="1" id="KW-0472">Membrane</keyword>
<evidence type="ECO:0000313" key="3">
    <source>
        <dbReference type="Proteomes" id="UP000664417"/>
    </source>
</evidence>
<gene>
    <name evidence="2" type="ORF">J3U88_13755</name>
</gene>
<protein>
    <submittedName>
        <fullName evidence="2">Uncharacterized protein</fullName>
    </submittedName>
</protein>
<organism evidence="2 3">
    <name type="scientific">Acanthopleuribacter pedis</name>
    <dbReference type="NCBI Taxonomy" id="442870"/>
    <lineage>
        <taxon>Bacteria</taxon>
        <taxon>Pseudomonadati</taxon>
        <taxon>Acidobacteriota</taxon>
        <taxon>Holophagae</taxon>
        <taxon>Acanthopleuribacterales</taxon>
        <taxon>Acanthopleuribacteraceae</taxon>
        <taxon>Acanthopleuribacter</taxon>
    </lineage>
</organism>
<name>A0A8J7QGB1_9BACT</name>
<feature type="transmembrane region" description="Helical" evidence="1">
    <location>
        <begin position="126"/>
        <end position="146"/>
    </location>
</feature>